<dbReference type="Pfam" id="PF02896">
    <property type="entry name" value="PEP-utilizers_C"/>
    <property type="match status" value="1"/>
</dbReference>
<evidence type="ECO:0000256" key="5">
    <source>
        <dbReference type="ARBA" id="ARBA00007837"/>
    </source>
</evidence>
<keyword evidence="10 17" id="KW-0762">Sugar transport</keyword>
<evidence type="ECO:0000313" key="26">
    <source>
        <dbReference type="Proteomes" id="UP000248806"/>
    </source>
</evidence>
<feature type="coiled-coil region" evidence="21">
    <location>
        <begin position="42"/>
        <end position="69"/>
    </location>
</feature>
<dbReference type="EMBL" id="QKUF01000007">
    <property type="protein sequence ID" value="PZW30627.1"/>
    <property type="molecule type" value="Genomic_DNA"/>
</dbReference>
<evidence type="ECO:0000256" key="9">
    <source>
        <dbReference type="ARBA" id="ARBA00022490"/>
    </source>
</evidence>
<evidence type="ECO:0000256" key="18">
    <source>
        <dbReference type="PIRSR" id="PIRSR000732-1"/>
    </source>
</evidence>
<evidence type="ECO:0000256" key="6">
    <source>
        <dbReference type="ARBA" id="ARBA00012232"/>
    </source>
</evidence>
<evidence type="ECO:0000256" key="3">
    <source>
        <dbReference type="ARBA" id="ARBA00002728"/>
    </source>
</evidence>
<dbReference type="PROSITE" id="PS00370">
    <property type="entry name" value="PEP_ENZYMES_PHOS_SITE"/>
    <property type="match status" value="1"/>
</dbReference>
<keyword evidence="12 17" id="KW-0598">Phosphotransferase system</keyword>
<feature type="active site" description="Tele-phosphohistidine intermediate" evidence="18">
    <location>
        <position position="197"/>
    </location>
</feature>
<name>A0A326U7D9_THEHA</name>
<evidence type="ECO:0000259" key="22">
    <source>
        <dbReference type="Pfam" id="PF00391"/>
    </source>
</evidence>
<dbReference type="PIRSF" id="PIRSF000732">
    <property type="entry name" value="PTS_enzyme_I"/>
    <property type="match status" value="1"/>
</dbReference>
<dbReference type="SUPFAM" id="SSF47831">
    <property type="entry name" value="Enzyme I of the PEP:sugar phosphotransferase system HPr-binding (sub)domain"/>
    <property type="match status" value="1"/>
</dbReference>
<dbReference type="InterPro" id="IPR015813">
    <property type="entry name" value="Pyrv/PenolPyrv_kinase-like_dom"/>
</dbReference>
<feature type="binding site" evidence="19">
    <location>
        <begin position="479"/>
        <end position="480"/>
    </location>
    <ligand>
        <name>phosphoenolpyruvate</name>
        <dbReference type="ChEBI" id="CHEBI:58702"/>
    </ligand>
</feature>
<dbReference type="Proteomes" id="UP000248806">
    <property type="component" value="Unassembled WGS sequence"/>
</dbReference>
<keyword evidence="8 17" id="KW-0813">Transport</keyword>
<dbReference type="Gene3D" id="3.20.20.60">
    <property type="entry name" value="Phosphoenolpyruvate-binding domains"/>
    <property type="match status" value="1"/>
</dbReference>
<dbReference type="RefSeq" id="WP_111322506.1">
    <property type="nucleotide sequence ID" value="NZ_BIFX01000001.1"/>
</dbReference>
<feature type="binding site" evidence="20">
    <location>
        <position position="456"/>
    </location>
    <ligand>
        <name>Mg(2+)</name>
        <dbReference type="ChEBI" id="CHEBI:18420"/>
    </ligand>
</feature>
<evidence type="ECO:0000256" key="17">
    <source>
        <dbReference type="PIRNR" id="PIRNR000732"/>
    </source>
</evidence>
<dbReference type="InterPro" id="IPR018274">
    <property type="entry name" value="PEP_util_AS"/>
</dbReference>
<dbReference type="InterPro" id="IPR024692">
    <property type="entry name" value="PTS_EI"/>
</dbReference>
<dbReference type="SUPFAM" id="SSF52009">
    <property type="entry name" value="Phosphohistidine domain"/>
    <property type="match status" value="1"/>
</dbReference>
<evidence type="ECO:0000256" key="13">
    <source>
        <dbReference type="ARBA" id="ARBA00022723"/>
    </source>
</evidence>
<comment type="cofactor">
    <cofactor evidence="2 17 20">
        <name>Mg(2+)</name>
        <dbReference type="ChEBI" id="CHEBI:18420"/>
    </cofactor>
</comment>
<evidence type="ECO:0000259" key="23">
    <source>
        <dbReference type="Pfam" id="PF02896"/>
    </source>
</evidence>
<dbReference type="InterPro" id="IPR008731">
    <property type="entry name" value="PTS_EIN"/>
</dbReference>
<dbReference type="GO" id="GO:0016301">
    <property type="term" value="F:kinase activity"/>
    <property type="evidence" value="ECO:0007669"/>
    <property type="project" value="UniProtKB-KW"/>
</dbReference>
<dbReference type="InterPro" id="IPR036618">
    <property type="entry name" value="PtsI_HPr-bd_sf"/>
</dbReference>
<dbReference type="GO" id="GO:0005737">
    <property type="term" value="C:cytoplasm"/>
    <property type="evidence" value="ECO:0007669"/>
    <property type="project" value="UniProtKB-SubCell"/>
</dbReference>
<dbReference type="InterPro" id="IPR050499">
    <property type="entry name" value="PEP-utilizing_PTS_enzyme"/>
</dbReference>
<comment type="subcellular location">
    <subcellularLocation>
        <location evidence="4 17">Cytoplasm</location>
    </subcellularLocation>
</comment>
<evidence type="ECO:0000256" key="16">
    <source>
        <dbReference type="ARBA" id="ARBA00033235"/>
    </source>
</evidence>
<evidence type="ECO:0000256" key="10">
    <source>
        <dbReference type="ARBA" id="ARBA00022597"/>
    </source>
</evidence>
<evidence type="ECO:0000313" key="25">
    <source>
        <dbReference type="EMBL" id="PZW30627.1"/>
    </source>
</evidence>
<evidence type="ECO:0000256" key="12">
    <source>
        <dbReference type="ARBA" id="ARBA00022683"/>
    </source>
</evidence>
<dbReference type="Pfam" id="PF00391">
    <property type="entry name" value="PEP-utilizers"/>
    <property type="match status" value="1"/>
</dbReference>
<feature type="active site" description="Proton donor" evidence="18">
    <location>
        <position position="527"/>
    </location>
</feature>
<evidence type="ECO:0000259" key="24">
    <source>
        <dbReference type="Pfam" id="PF05524"/>
    </source>
</evidence>
<dbReference type="Gene3D" id="1.10.274.10">
    <property type="entry name" value="PtsI, HPr-binding domain"/>
    <property type="match status" value="1"/>
</dbReference>
<keyword evidence="14 17" id="KW-0418">Kinase</keyword>
<keyword evidence="11 17" id="KW-0808">Transferase</keyword>
<protein>
    <recommendedName>
        <fullName evidence="7 17">Phosphoenolpyruvate-protein phosphotransferase</fullName>
        <ecNumber evidence="6 17">2.7.3.9</ecNumber>
    </recommendedName>
    <alternativeName>
        <fullName evidence="16 17">Phosphotransferase system, enzyme I</fullName>
    </alternativeName>
</protein>
<comment type="caution">
    <text evidence="25">The sequence shown here is derived from an EMBL/GenBank/DDBJ whole genome shotgun (WGS) entry which is preliminary data.</text>
</comment>
<feature type="binding site" evidence="20">
    <location>
        <position position="480"/>
    </location>
    <ligand>
        <name>Mg(2+)</name>
        <dbReference type="ChEBI" id="CHEBI:18420"/>
    </ligand>
</feature>
<dbReference type="PANTHER" id="PTHR46244">
    <property type="entry name" value="PHOSPHOENOLPYRUVATE-PROTEIN PHOSPHOTRANSFERASE"/>
    <property type="match status" value="1"/>
</dbReference>
<evidence type="ECO:0000256" key="19">
    <source>
        <dbReference type="PIRSR" id="PIRSR000732-2"/>
    </source>
</evidence>
<feature type="binding site" evidence="19">
    <location>
        <position position="351"/>
    </location>
    <ligand>
        <name>phosphoenolpyruvate</name>
        <dbReference type="ChEBI" id="CHEBI:58702"/>
    </ligand>
</feature>
<accession>A0A326U7D9</accession>
<keyword evidence="13 17" id="KW-0479">Metal-binding</keyword>
<evidence type="ECO:0000256" key="8">
    <source>
        <dbReference type="ARBA" id="ARBA00022448"/>
    </source>
</evidence>
<dbReference type="OrthoDB" id="9765468at2"/>
<evidence type="ECO:0000256" key="11">
    <source>
        <dbReference type="ARBA" id="ARBA00022679"/>
    </source>
</evidence>
<evidence type="ECO:0000256" key="14">
    <source>
        <dbReference type="ARBA" id="ARBA00022777"/>
    </source>
</evidence>
<dbReference type="SUPFAM" id="SSF51621">
    <property type="entry name" value="Phosphoenolpyruvate/pyruvate domain"/>
    <property type="match status" value="1"/>
</dbReference>
<feature type="domain" description="PEP-utilising enzyme mobile" evidence="22">
    <location>
        <begin position="162"/>
        <end position="234"/>
    </location>
</feature>
<dbReference type="InterPro" id="IPR008279">
    <property type="entry name" value="PEP-util_enz_mobile_dom"/>
</dbReference>
<evidence type="ECO:0000256" key="21">
    <source>
        <dbReference type="SAM" id="Coils"/>
    </source>
</evidence>
<dbReference type="InterPro" id="IPR006318">
    <property type="entry name" value="PTS_EI-like"/>
</dbReference>
<dbReference type="PANTHER" id="PTHR46244:SF3">
    <property type="entry name" value="PHOSPHOENOLPYRUVATE-PROTEIN PHOSPHOTRANSFERASE"/>
    <property type="match status" value="1"/>
</dbReference>
<keyword evidence="9 17" id="KW-0963">Cytoplasm</keyword>
<evidence type="ECO:0000256" key="1">
    <source>
        <dbReference type="ARBA" id="ARBA00000683"/>
    </source>
</evidence>
<evidence type="ECO:0000256" key="15">
    <source>
        <dbReference type="ARBA" id="ARBA00022842"/>
    </source>
</evidence>
<organism evidence="25 26">
    <name type="scientific">Thermosporothrix hazakensis</name>
    <dbReference type="NCBI Taxonomy" id="644383"/>
    <lineage>
        <taxon>Bacteria</taxon>
        <taxon>Bacillati</taxon>
        <taxon>Chloroflexota</taxon>
        <taxon>Ktedonobacteria</taxon>
        <taxon>Ktedonobacterales</taxon>
        <taxon>Thermosporotrichaceae</taxon>
        <taxon>Thermosporothrix</taxon>
    </lineage>
</organism>
<dbReference type="Gene3D" id="3.50.30.10">
    <property type="entry name" value="Phosphohistidine domain"/>
    <property type="match status" value="1"/>
</dbReference>
<dbReference type="PRINTS" id="PR01736">
    <property type="entry name" value="PHPHTRNFRASE"/>
</dbReference>
<reference evidence="25 26" key="1">
    <citation type="submission" date="2018-06" db="EMBL/GenBank/DDBJ databases">
        <title>Genomic Encyclopedia of Archaeal and Bacterial Type Strains, Phase II (KMG-II): from individual species to whole genera.</title>
        <authorList>
            <person name="Goeker M."/>
        </authorList>
    </citation>
    <scope>NUCLEOTIDE SEQUENCE [LARGE SCALE GENOMIC DNA]</scope>
    <source>
        <strain evidence="25 26">ATCC BAA-1881</strain>
    </source>
</reference>
<proteinExistence type="inferred from homology"/>
<dbReference type="GO" id="GO:0046872">
    <property type="term" value="F:metal ion binding"/>
    <property type="evidence" value="ECO:0007669"/>
    <property type="project" value="UniProtKB-KW"/>
</dbReference>
<dbReference type="EC" id="2.7.3.9" evidence="6 17"/>
<comment type="function">
    <text evidence="3 17">General (non sugar-specific) component of the phosphoenolpyruvate-dependent sugar phosphotransferase system (sugar PTS). This major carbohydrate active-transport system catalyzes the phosphorylation of incoming sugar substrates concomitantly with their translocation across the cell membrane. Enzyme I transfers the phosphoryl group from phosphoenolpyruvate (PEP) to the phosphoryl carrier protein (HPr).</text>
</comment>
<dbReference type="NCBIfam" id="TIGR01417">
    <property type="entry name" value="PTS_I_fam"/>
    <property type="match status" value="1"/>
</dbReference>
<keyword evidence="21" id="KW-0175">Coiled coil</keyword>
<evidence type="ECO:0000256" key="7">
    <source>
        <dbReference type="ARBA" id="ARBA00016544"/>
    </source>
</evidence>
<dbReference type="GO" id="GO:0008965">
    <property type="term" value="F:phosphoenolpyruvate-protein phosphotransferase activity"/>
    <property type="evidence" value="ECO:0007669"/>
    <property type="project" value="UniProtKB-EC"/>
</dbReference>
<keyword evidence="26" id="KW-1185">Reference proteome</keyword>
<feature type="domain" description="Phosphotransferase system enzyme I N-terminal" evidence="24">
    <location>
        <begin position="14"/>
        <end position="135"/>
    </location>
</feature>
<evidence type="ECO:0000256" key="2">
    <source>
        <dbReference type="ARBA" id="ARBA00001946"/>
    </source>
</evidence>
<comment type="similarity">
    <text evidence="5 17">Belongs to the PEP-utilizing enzyme family.</text>
</comment>
<feature type="domain" description="PEP-utilising enzyme C-terminal" evidence="23">
    <location>
        <begin position="266"/>
        <end position="564"/>
    </location>
</feature>
<dbReference type="GO" id="GO:0009401">
    <property type="term" value="P:phosphoenolpyruvate-dependent sugar phosphotransferase system"/>
    <property type="evidence" value="ECO:0007669"/>
    <property type="project" value="UniProtKB-KW"/>
</dbReference>
<dbReference type="AlphaFoldDB" id="A0A326U7D9"/>
<dbReference type="InterPro" id="IPR000121">
    <property type="entry name" value="PEP_util_C"/>
</dbReference>
<feature type="binding site" evidence="19">
    <location>
        <position position="310"/>
    </location>
    <ligand>
        <name>phosphoenolpyruvate</name>
        <dbReference type="ChEBI" id="CHEBI:58702"/>
    </ligand>
</feature>
<gene>
    <name evidence="25" type="ORF">EI42_02601</name>
</gene>
<feature type="binding site" evidence="19">
    <location>
        <position position="490"/>
    </location>
    <ligand>
        <name>phosphoenolpyruvate</name>
        <dbReference type="ChEBI" id="CHEBI:58702"/>
    </ligand>
</feature>
<dbReference type="InterPro" id="IPR036637">
    <property type="entry name" value="Phosphohistidine_dom_sf"/>
</dbReference>
<keyword evidence="15 17" id="KW-0460">Magnesium</keyword>
<sequence>MIQENDVTNPLSVVAISPGIAVGPVLVHKVTARVITETTIAADQVENELQRLHSALDLALKEIQKLSRHVAQNVGQEEAGIFEAHQMMLEDPDLLASVEELISQQHYSAEYALQQVAEQYAAQLAALDDELLSARSKDVKDAVNHVVQQLTGTASQKLAPTSPVIIVAEDLTPSDTASLDPSLILGICTVVGGPTTHAAILARTLEIPAVAGIDVALLDRLHEGDIVALDGAKGLFYQQLSAEQQQQFEATMQEQRRQRTERRAQEEQVWKSRLATTADDTRVAVFANVGDEETARTAALAGAEGIGLLRTEFLFGGRPVFPSEEEQFKSYVALFKAFLENTELGKSIIVRTLDAGADKPFPALEPIIGELQEANPALGLRGIRIHLKHEELLRQQLRALLLAAGKTGVDLHIMFPMIATVEEVRRVKQIYSAVHTEIVAAGKAVPTQVHLGIMVETPAAAIMAEELAREVDFFSIGANDLYQYTMAVDRTNSRVTGMFSTVEPAVLRMIARIAEAGQKYGKLVAVCGELGANPQVAPALVGMGVRELSMSPPSIARIKAVLHRQPLTYWQDLATKLLAAETAADIQQILAENE</sequence>
<dbReference type="Pfam" id="PF05524">
    <property type="entry name" value="PEP-utilisers_N"/>
    <property type="match status" value="1"/>
</dbReference>
<comment type="catalytic activity">
    <reaction evidence="1 17">
        <text>L-histidyl-[protein] + phosphoenolpyruvate = N(pros)-phospho-L-histidyl-[protein] + pyruvate</text>
        <dbReference type="Rhea" id="RHEA:23880"/>
        <dbReference type="Rhea" id="RHEA-COMP:9745"/>
        <dbReference type="Rhea" id="RHEA-COMP:9746"/>
        <dbReference type="ChEBI" id="CHEBI:15361"/>
        <dbReference type="ChEBI" id="CHEBI:29979"/>
        <dbReference type="ChEBI" id="CHEBI:58702"/>
        <dbReference type="ChEBI" id="CHEBI:64837"/>
        <dbReference type="EC" id="2.7.3.9"/>
    </reaction>
</comment>
<evidence type="ECO:0000256" key="20">
    <source>
        <dbReference type="PIRSR" id="PIRSR000732-3"/>
    </source>
</evidence>
<dbReference type="InterPro" id="IPR040442">
    <property type="entry name" value="Pyrv_kinase-like_dom_sf"/>
</dbReference>
<evidence type="ECO:0000256" key="4">
    <source>
        <dbReference type="ARBA" id="ARBA00004496"/>
    </source>
</evidence>